<dbReference type="PANTHER" id="PTHR22854">
    <property type="entry name" value="TRYPTOPHAN BIOSYNTHESIS PROTEIN"/>
    <property type="match status" value="1"/>
</dbReference>
<evidence type="ECO:0000313" key="11">
    <source>
        <dbReference type="Proteomes" id="UP000527616"/>
    </source>
</evidence>
<sequence>MDSRFLTAVLNARRPVIMELKRRSADGEELFRGRTSAQIVAAYTDAGAPCLSVVTGRWFGGDRDLLDEVVSCTDLPILHKDFFTNSSQLVASRDAGASAVLLTATLLPDRAMARLVEKAHDLGLTPFIEVADEAEIAALPDAEGCIVAVNNKDIRKRERGEPDRERSLRLLSQIRATGSRCPVSASGIDSADDAARLLRAGYRGLLVGTGLLQAADLSSWCRTVDELIGVAGGKLS</sequence>
<comment type="caution">
    <text evidence="10">The sequence shown here is derived from an EMBL/GenBank/DDBJ whole genome shotgun (WGS) entry which is preliminary data.</text>
</comment>
<evidence type="ECO:0000313" key="10">
    <source>
        <dbReference type="EMBL" id="NYI71619.1"/>
    </source>
</evidence>
<accession>A0A7Z0DA70</accession>
<evidence type="ECO:0000259" key="9">
    <source>
        <dbReference type="Pfam" id="PF00218"/>
    </source>
</evidence>
<dbReference type="RefSeq" id="WP_179445423.1">
    <property type="nucleotide sequence ID" value="NZ_JACBZS010000001.1"/>
</dbReference>
<dbReference type="EMBL" id="JACBZS010000001">
    <property type="protein sequence ID" value="NYI71619.1"/>
    <property type="molecule type" value="Genomic_DNA"/>
</dbReference>
<dbReference type="InterPro" id="IPR013798">
    <property type="entry name" value="Indole-3-glycerol_P_synth_dom"/>
</dbReference>
<organism evidence="10 11">
    <name type="scientific">Naumannella cuiyingiana</name>
    <dbReference type="NCBI Taxonomy" id="1347891"/>
    <lineage>
        <taxon>Bacteria</taxon>
        <taxon>Bacillati</taxon>
        <taxon>Actinomycetota</taxon>
        <taxon>Actinomycetes</taxon>
        <taxon>Propionibacteriales</taxon>
        <taxon>Propionibacteriaceae</taxon>
        <taxon>Naumannella</taxon>
    </lineage>
</organism>
<keyword evidence="7" id="KW-0057">Aromatic amino acid biosynthesis</keyword>
<dbReference type="Proteomes" id="UP000527616">
    <property type="component" value="Unassembled WGS sequence"/>
</dbReference>
<name>A0A7Z0DA70_9ACTN</name>
<comment type="catalytic activity">
    <reaction evidence="1">
        <text>1-(2-carboxyphenylamino)-1-deoxy-D-ribulose 5-phosphate + H(+) = (1S,2R)-1-C-(indol-3-yl)glycerol 3-phosphate + CO2 + H2O</text>
        <dbReference type="Rhea" id="RHEA:23476"/>
        <dbReference type="ChEBI" id="CHEBI:15377"/>
        <dbReference type="ChEBI" id="CHEBI:15378"/>
        <dbReference type="ChEBI" id="CHEBI:16526"/>
        <dbReference type="ChEBI" id="CHEBI:58613"/>
        <dbReference type="ChEBI" id="CHEBI:58866"/>
        <dbReference type="EC" id="4.1.1.48"/>
    </reaction>
</comment>
<keyword evidence="6" id="KW-0822">Tryptophan biosynthesis</keyword>
<dbReference type="UniPathway" id="UPA00035">
    <property type="reaction ID" value="UER00043"/>
</dbReference>
<proteinExistence type="predicted"/>
<evidence type="ECO:0000256" key="1">
    <source>
        <dbReference type="ARBA" id="ARBA00001633"/>
    </source>
</evidence>
<dbReference type="Pfam" id="PF00218">
    <property type="entry name" value="IGPS"/>
    <property type="match status" value="1"/>
</dbReference>
<dbReference type="EC" id="4.1.1.48" evidence="3"/>
<comment type="pathway">
    <text evidence="2">Amino-acid biosynthesis; L-tryptophan biosynthesis; L-tryptophan from chorismate: step 4/5.</text>
</comment>
<evidence type="ECO:0000256" key="2">
    <source>
        <dbReference type="ARBA" id="ARBA00004696"/>
    </source>
</evidence>
<dbReference type="InterPro" id="IPR011060">
    <property type="entry name" value="RibuloseP-bd_barrel"/>
</dbReference>
<evidence type="ECO:0000256" key="8">
    <source>
        <dbReference type="ARBA" id="ARBA00023239"/>
    </source>
</evidence>
<dbReference type="GO" id="GO:0004425">
    <property type="term" value="F:indole-3-glycerol-phosphate synthase activity"/>
    <property type="evidence" value="ECO:0007669"/>
    <property type="project" value="UniProtKB-EC"/>
</dbReference>
<evidence type="ECO:0000256" key="4">
    <source>
        <dbReference type="ARBA" id="ARBA00022605"/>
    </source>
</evidence>
<dbReference type="GO" id="GO:0000162">
    <property type="term" value="P:L-tryptophan biosynthetic process"/>
    <property type="evidence" value="ECO:0007669"/>
    <property type="project" value="UniProtKB-UniPathway"/>
</dbReference>
<reference evidence="10 11" key="1">
    <citation type="submission" date="2020-07" db="EMBL/GenBank/DDBJ databases">
        <title>Sequencing the genomes of 1000 actinobacteria strains.</title>
        <authorList>
            <person name="Klenk H.-P."/>
        </authorList>
    </citation>
    <scope>NUCLEOTIDE SEQUENCE [LARGE SCALE GENOMIC DNA]</scope>
    <source>
        <strain evidence="10 11">DSM 103164</strain>
    </source>
</reference>
<dbReference type="Gene3D" id="3.20.20.70">
    <property type="entry name" value="Aldolase class I"/>
    <property type="match status" value="1"/>
</dbReference>
<dbReference type="GO" id="GO:0004640">
    <property type="term" value="F:phosphoribosylanthranilate isomerase activity"/>
    <property type="evidence" value="ECO:0007669"/>
    <property type="project" value="TreeGrafter"/>
</dbReference>
<keyword evidence="8 10" id="KW-0456">Lyase</keyword>
<gene>
    <name evidence="10" type="ORF">GGQ54_002179</name>
</gene>
<keyword evidence="4" id="KW-0028">Amino-acid biosynthesis</keyword>
<keyword evidence="5" id="KW-0210">Decarboxylase</keyword>
<evidence type="ECO:0000256" key="5">
    <source>
        <dbReference type="ARBA" id="ARBA00022793"/>
    </source>
</evidence>
<protein>
    <recommendedName>
        <fullName evidence="3">indole-3-glycerol-phosphate synthase</fullName>
        <ecNumber evidence="3">4.1.1.48</ecNumber>
    </recommendedName>
</protein>
<dbReference type="InterPro" id="IPR013785">
    <property type="entry name" value="Aldolase_TIM"/>
</dbReference>
<evidence type="ECO:0000256" key="3">
    <source>
        <dbReference type="ARBA" id="ARBA00012362"/>
    </source>
</evidence>
<feature type="domain" description="Indole-3-glycerol phosphate synthase" evidence="9">
    <location>
        <begin position="11"/>
        <end position="222"/>
    </location>
</feature>
<dbReference type="AlphaFoldDB" id="A0A7Z0DA70"/>
<keyword evidence="11" id="KW-1185">Reference proteome</keyword>
<dbReference type="PANTHER" id="PTHR22854:SF2">
    <property type="entry name" value="INDOLE-3-GLYCEROL-PHOSPHATE SYNTHASE"/>
    <property type="match status" value="1"/>
</dbReference>
<evidence type="ECO:0000256" key="6">
    <source>
        <dbReference type="ARBA" id="ARBA00022822"/>
    </source>
</evidence>
<dbReference type="SUPFAM" id="SSF51366">
    <property type="entry name" value="Ribulose-phoshate binding barrel"/>
    <property type="match status" value="1"/>
</dbReference>
<evidence type="ECO:0000256" key="7">
    <source>
        <dbReference type="ARBA" id="ARBA00023141"/>
    </source>
</evidence>
<dbReference type="InterPro" id="IPR045186">
    <property type="entry name" value="Indole-3-glycerol_P_synth"/>
</dbReference>